<evidence type="ECO:0000313" key="3">
    <source>
        <dbReference type="Proteomes" id="UP000598217"/>
    </source>
</evidence>
<reference evidence="2 3" key="1">
    <citation type="submission" date="2020-10" db="EMBL/GenBank/DDBJ databases">
        <title>Sequencing the genomes of 1000 actinobacteria strains.</title>
        <authorList>
            <person name="Klenk H.-P."/>
        </authorList>
    </citation>
    <scope>NUCLEOTIDE SEQUENCE [LARGE SCALE GENOMIC DNA]</scope>
    <source>
        <strain evidence="2 3">DSM 45157</strain>
    </source>
</reference>
<dbReference type="SUPFAM" id="SSF54427">
    <property type="entry name" value="NTF2-like"/>
    <property type="match status" value="1"/>
</dbReference>
<proteinExistence type="predicted"/>
<dbReference type="RefSeq" id="WP_191275648.1">
    <property type="nucleotide sequence ID" value="NZ_BMXJ01000009.1"/>
</dbReference>
<name>A0ABR9HA94_9ACTN</name>
<comment type="caution">
    <text evidence="2">The sequence shown here is derived from an EMBL/GenBank/DDBJ whole genome shotgun (WGS) entry which is preliminary data.</text>
</comment>
<dbReference type="Pfam" id="PF12680">
    <property type="entry name" value="SnoaL_2"/>
    <property type="match status" value="1"/>
</dbReference>
<accession>A0ABR9HA94</accession>
<dbReference type="InterPro" id="IPR037401">
    <property type="entry name" value="SnoaL-like"/>
</dbReference>
<dbReference type="EMBL" id="JADBDY010000001">
    <property type="protein sequence ID" value="MBE1455941.1"/>
    <property type="molecule type" value="Genomic_DNA"/>
</dbReference>
<dbReference type="Proteomes" id="UP000598217">
    <property type="component" value="Unassembled WGS sequence"/>
</dbReference>
<dbReference type="Gene3D" id="3.10.450.50">
    <property type="match status" value="1"/>
</dbReference>
<gene>
    <name evidence="2" type="ORF">H4W79_000155</name>
</gene>
<evidence type="ECO:0000313" key="2">
    <source>
        <dbReference type="EMBL" id="MBE1455941.1"/>
    </source>
</evidence>
<sequence length="135" mass="14975">MGPFQRNDVRPSAMAVEAGIDHVRLLYDYLDRGDLAGYGSLLDARVRIQHADATVTDGRAAAGEAADRLPALHGSHRIHRILRDSDTIVVTGRFIRSHTSATDTRTPPAVEFADFFLISRDGLLLSWHRYHARAT</sequence>
<keyword evidence="3" id="KW-1185">Reference proteome</keyword>
<feature type="domain" description="SnoaL-like" evidence="1">
    <location>
        <begin position="23"/>
        <end position="124"/>
    </location>
</feature>
<organism evidence="2 3">
    <name type="scientific">Nocardiopsis terrae</name>
    <dbReference type="NCBI Taxonomy" id="372655"/>
    <lineage>
        <taxon>Bacteria</taxon>
        <taxon>Bacillati</taxon>
        <taxon>Actinomycetota</taxon>
        <taxon>Actinomycetes</taxon>
        <taxon>Streptosporangiales</taxon>
        <taxon>Nocardiopsidaceae</taxon>
        <taxon>Nocardiopsis</taxon>
    </lineage>
</organism>
<protein>
    <recommendedName>
        <fullName evidence="1">SnoaL-like domain-containing protein</fullName>
    </recommendedName>
</protein>
<evidence type="ECO:0000259" key="1">
    <source>
        <dbReference type="Pfam" id="PF12680"/>
    </source>
</evidence>
<dbReference type="InterPro" id="IPR032710">
    <property type="entry name" value="NTF2-like_dom_sf"/>
</dbReference>